<accession>A0A811R6A9</accession>
<protein>
    <submittedName>
        <fullName evidence="2">Uncharacterized protein</fullName>
    </submittedName>
</protein>
<reference evidence="2" key="1">
    <citation type="submission" date="2020-10" db="EMBL/GenBank/DDBJ databases">
        <authorList>
            <person name="Han B."/>
            <person name="Lu T."/>
            <person name="Zhao Q."/>
            <person name="Huang X."/>
            <person name="Zhao Y."/>
        </authorList>
    </citation>
    <scope>NUCLEOTIDE SEQUENCE</scope>
</reference>
<sequence>MAGSALSLLGSVGGGSGSVAAGLRPSGACPWPAGVRAGAGNLDSGSRRPGNARGGLAVRAGGRCQRWPAWKGDGRRPQPAGCVWKDDVSEEALLKKSRQASPIAPKKGNKASGSQNQDMKNEGVQQDPGQDQMEE</sequence>
<evidence type="ECO:0000313" key="2">
    <source>
        <dbReference type="EMBL" id="CAD6265592.1"/>
    </source>
</evidence>
<dbReference type="AlphaFoldDB" id="A0A811R6A9"/>
<evidence type="ECO:0000256" key="1">
    <source>
        <dbReference type="SAM" id="MobiDB-lite"/>
    </source>
</evidence>
<name>A0A811R6A9_9POAL</name>
<gene>
    <name evidence="2" type="ORF">NCGR_LOCUS48897</name>
</gene>
<proteinExistence type="predicted"/>
<feature type="compositionally biased region" description="Polar residues" evidence="1">
    <location>
        <begin position="111"/>
        <end position="129"/>
    </location>
</feature>
<dbReference type="Proteomes" id="UP000604825">
    <property type="component" value="Unassembled WGS sequence"/>
</dbReference>
<feature type="region of interest" description="Disordered" evidence="1">
    <location>
        <begin position="15"/>
        <end position="59"/>
    </location>
</feature>
<keyword evidence="3" id="KW-1185">Reference proteome</keyword>
<feature type="region of interest" description="Disordered" evidence="1">
    <location>
        <begin position="93"/>
        <end position="135"/>
    </location>
</feature>
<organism evidence="2 3">
    <name type="scientific">Miscanthus lutarioriparius</name>
    <dbReference type="NCBI Taxonomy" id="422564"/>
    <lineage>
        <taxon>Eukaryota</taxon>
        <taxon>Viridiplantae</taxon>
        <taxon>Streptophyta</taxon>
        <taxon>Embryophyta</taxon>
        <taxon>Tracheophyta</taxon>
        <taxon>Spermatophyta</taxon>
        <taxon>Magnoliopsida</taxon>
        <taxon>Liliopsida</taxon>
        <taxon>Poales</taxon>
        <taxon>Poaceae</taxon>
        <taxon>PACMAD clade</taxon>
        <taxon>Panicoideae</taxon>
        <taxon>Andropogonodae</taxon>
        <taxon>Andropogoneae</taxon>
        <taxon>Saccharinae</taxon>
        <taxon>Miscanthus</taxon>
    </lineage>
</organism>
<comment type="caution">
    <text evidence="2">The sequence shown here is derived from an EMBL/GenBank/DDBJ whole genome shotgun (WGS) entry which is preliminary data.</text>
</comment>
<evidence type="ECO:0000313" key="3">
    <source>
        <dbReference type="Proteomes" id="UP000604825"/>
    </source>
</evidence>
<dbReference type="EMBL" id="CAJGYO010000013">
    <property type="protein sequence ID" value="CAD6265592.1"/>
    <property type="molecule type" value="Genomic_DNA"/>
</dbReference>